<dbReference type="GeneID" id="63776089"/>
<reference evidence="1 2" key="1">
    <citation type="submission" date="2016-07" db="EMBL/GenBank/DDBJ databases">
        <title>Pervasive Adenine N6-methylation of Active Genes in Fungi.</title>
        <authorList>
            <consortium name="DOE Joint Genome Institute"/>
            <person name="Mondo S.J."/>
            <person name="Dannebaum R.O."/>
            <person name="Kuo R.C."/>
            <person name="Labutti K."/>
            <person name="Haridas S."/>
            <person name="Kuo A."/>
            <person name="Salamov A."/>
            <person name="Ahrendt S.R."/>
            <person name="Lipzen A."/>
            <person name="Sullivan W."/>
            <person name="Andreopoulos W.B."/>
            <person name="Clum A."/>
            <person name="Lindquist E."/>
            <person name="Daum C."/>
            <person name="Ramamoorthy G.K."/>
            <person name="Gryganskyi A."/>
            <person name="Culley D."/>
            <person name="Magnuson J.K."/>
            <person name="James T.Y."/>
            <person name="O'Malley M.A."/>
            <person name="Stajich J.E."/>
            <person name="Spatafora J.W."/>
            <person name="Visel A."/>
            <person name="Grigoriev I.V."/>
        </authorList>
    </citation>
    <scope>NUCLEOTIDE SEQUENCE [LARGE SCALE GENOMIC DNA]</scope>
    <source>
        <strain evidence="1 2">CBS 129021</strain>
    </source>
</reference>
<dbReference type="InterPro" id="IPR019410">
    <property type="entry name" value="Methyltransf_16"/>
</dbReference>
<dbReference type="GO" id="GO:0005829">
    <property type="term" value="C:cytosol"/>
    <property type="evidence" value="ECO:0007669"/>
    <property type="project" value="TreeGrafter"/>
</dbReference>
<keyword evidence="1" id="KW-0808">Transferase</keyword>
<accession>A0A1Y2EA88</accession>
<evidence type="ECO:0000313" key="1">
    <source>
        <dbReference type="EMBL" id="ORY67775.1"/>
    </source>
</evidence>
<name>A0A1Y2EA88_9PEZI</name>
<protein>
    <submittedName>
        <fullName evidence="1">Putative methyltransferase-domain-containing protein</fullName>
    </submittedName>
</protein>
<dbReference type="SUPFAM" id="SSF53335">
    <property type="entry name" value="S-adenosyl-L-methionine-dependent methyltransferases"/>
    <property type="match status" value="1"/>
</dbReference>
<dbReference type="GO" id="GO:0032259">
    <property type="term" value="P:methylation"/>
    <property type="evidence" value="ECO:0007669"/>
    <property type="project" value="UniProtKB-KW"/>
</dbReference>
<comment type="caution">
    <text evidence="1">The sequence shown here is derived from an EMBL/GenBank/DDBJ whole genome shotgun (WGS) entry which is preliminary data.</text>
</comment>
<dbReference type="Gene3D" id="3.40.50.150">
    <property type="entry name" value="Vaccinia Virus protein VP39"/>
    <property type="match status" value="1"/>
</dbReference>
<organism evidence="1 2">
    <name type="scientific">Pseudomassariella vexata</name>
    <dbReference type="NCBI Taxonomy" id="1141098"/>
    <lineage>
        <taxon>Eukaryota</taxon>
        <taxon>Fungi</taxon>
        <taxon>Dikarya</taxon>
        <taxon>Ascomycota</taxon>
        <taxon>Pezizomycotina</taxon>
        <taxon>Sordariomycetes</taxon>
        <taxon>Xylariomycetidae</taxon>
        <taxon>Amphisphaeriales</taxon>
        <taxon>Pseudomassariaceae</taxon>
        <taxon>Pseudomassariella</taxon>
    </lineage>
</organism>
<dbReference type="RefSeq" id="XP_040718399.1">
    <property type="nucleotide sequence ID" value="XM_040859877.1"/>
</dbReference>
<gene>
    <name evidence="1" type="ORF">BCR38DRAFT_428115</name>
</gene>
<dbReference type="AlphaFoldDB" id="A0A1Y2EA88"/>
<dbReference type="OrthoDB" id="433955at2759"/>
<dbReference type="Pfam" id="PF10294">
    <property type="entry name" value="Methyltransf_16"/>
    <property type="match status" value="1"/>
</dbReference>
<dbReference type="PANTHER" id="PTHR14614:SF156">
    <property type="entry name" value="PROTEIN-LYSINE N-METHYLTRANSFERASE EFM2"/>
    <property type="match status" value="1"/>
</dbReference>
<dbReference type="GO" id="GO:0008757">
    <property type="term" value="F:S-adenosylmethionine-dependent methyltransferase activity"/>
    <property type="evidence" value="ECO:0007669"/>
    <property type="project" value="UniProtKB-ARBA"/>
</dbReference>
<dbReference type="STRING" id="1141098.A0A1Y2EA88"/>
<proteinExistence type="predicted"/>
<sequence>MTMELKKKAYHIPKSEDEKVSIDIAEADCQAEGLVLTTWTSSFILSNQIHKIKIDHSQLHSDAYSVLELGAGTGLTGLSTACIWGTKTLLTDLPTIVPGLQVNVDLNANILGREGASAACGTLDWNQPDTIHMHSPGGDDDGKTIKMTEDNKFPVILAADTMYTEEHPKLISRTVAKCLRRSSNARFIICYAMRIAYIDPIREFWGLMEEEGLVVEQEGREEIDLKEWDDEKLHEWAVFKWGDL</sequence>
<dbReference type="PANTHER" id="PTHR14614">
    <property type="entry name" value="HEPATOCELLULAR CARCINOMA-ASSOCIATED ANTIGEN"/>
    <property type="match status" value="1"/>
</dbReference>
<evidence type="ECO:0000313" key="2">
    <source>
        <dbReference type="Proteomes" id="UP000193689"/>
    </source>
</evidence>
<keyword evidence="2" id="KW-1185">Reference proteome</keyword>
<dbReference type="Proteomes" id="UP000193689">
    <property type="component" value="Unassembled WGS sequence"/>
</dbReference>
<keyword evidence="1" id="KW-0489">Methyltransferase</keyword>
<dbReference type="InParanoid" id="A0A1Y2EA88"/>
<dbReference type="EMBL" id="MCFJ01000004">
    <property type="protein sequence ID" value="ORY67775.1"/>
    <property type="molecule type" value="Genomic_DNA"/>
</dbReference>
<dbReference type="InterPro" id="IPR029063">
    <property type="entry name" value="SAM-dependent_MTases_sf"/>
</dbReference>